<feature type="region of interest" description="Disordered" evidence="11">
    <location>
        <begin position="1"/>
        <end position="272"/>
    </location>
</feature>
<gene>
    <name evidence="13" type="ORF">HYFRA_00001641</name>
</gene>
<dbReference type="Proteomes" id="UP000696280">
    <property type="component" value="Unassembled WGS sequence"/>
</dbReference>
<feature type="compositionally biased region" description="Basic and acidic residues" evidence="11">
    <location>
        <begin position="1"/>
        <end position="22"/>
    </location>
</feature>
<accession>A0A9N9PXV3</accession>
<keyword evidence="14" id="KW-1185">Reference proteome</keyword>
<reference evidence="13" key="1">
    <citation type="submission" date="2021-07" db="EMBL/GenBank/DDBJ databases">
        <authorList>
            <person name="Durling M."/>
        </authorList>
    </citation>
    <scope>NUCLEOTIDE SEQUENCE</scope>
</reference>
<feature type="region of interest" description="Disordered" evidence="11">
    <location>
        <begin position="467"/>
        <end position="527"/>
    </location>
</feature>
<evidence type="ECO:0000256" key="7">
    <source>
        <dbReference type="ARBA" id="ARBA00023054"/>
    </source>
</evidence>
<dbReference type="InterPro" id="IPR035969">
    <property type="entry name" value="Rab-GAP_TBC_sf"/>
</dbReference>
<dbReference type="Gene3D" id="1.10.8.270">
    <property type="entry name" value="putative rabgap domain of human tbc1 domain family member 14 like domains"/>
    <property type="match status" value="1"/>
</dbReference>
<keyword evidence="3" id="KW-0343">GTPase activation</keyword>
<evidence type="ECO:0000256" key="3">
    <source>
        <dbReference type="ARBA" id="ARBA00022468"/>
    </source>
</evidence>
<name>A0A9N9PXV3_9HELO</name>
<evidence type="ECO:0000259" key="12">
    <source>
        <dbReference type="PROSITE" id="PS50086"/>
    </source>
</evidence>
<feature type="compositionally biased region" description="Low complexity" evidence="11">
    <location>
        <begin position="495"/>
        <end position="506"/>
    </location>
</feature>
<evidence type="ECO:0000256" key="5">
    <source>
        <dbReference type="ARBA" id="ARBA00022892"/>
    </source>
</evidence>
<feature type="region of interest" description="Disordered" evidence="11">
    <location>
        <begin position="356"/>
        <end position="396"/>
    </location>
</feature>
<dbReference type="GO" id="GO:0005096">
    <property type="term" value="F:GTPase activator activity"/>
    <property type="evidence" value="ECO:0007669"/>
    <property type="project" value="UniProtKB-KW"/>
</dbReference>
<evidence type="ECO:0000313" key="13">
    <source>
        <dbReference type="EMBL" id="CAG8959735.1"/>
    </source>
</evidence>
<keyword evidence="6" id="KW-0653">Protein transport</keyword>
<evidence type="ECO:0000313" key="14">
    <source>
        <dbReference type="Proteomes" id="UP000696280"/>
    </source>
</evidence>
<dbReference type="InterPro" id="IPR050302">
    <property type="entry name" value="Rab_GAP_TBC_domain"/>
</dbReference>
<dbReference type="InterPro" id="IPR000195">
    <property type="entry name" value="Rab-GAP-TBC_dom"/>
</dbReference>
<sequence length="944" mass="103948">MADHQRTESQDTVESKKEKEADTESIESSPDRGRRQSRDSELDSSDRENDTFEDANDTAVIESAHMATAQVVRSRSLTRRPSSSMQSAKRDSSSSDQQLPVPEKPTSTSGEKLTTNGLSGKHEDHPISPGTVDPDHTVDTGDTTPEISQQKSPLLTSRRLSTTSLDNVNLDEDGTPTTKEGPLNGKAVPEDKPPALPARGSKPSVGLSGALPSVPWGAPPAAPPSTQSAVLDAPPPPSRKLTSPFAWLSRGSQSGKGASVSPLPSPNNERRNTASSIATISSNPEMMLSKLEEGNESDGINRPMRNSLRDRFKLLRMREEAGITGLEDGEKAGTTLAGIIERRGTLSAGTPERELTLGAHSPLSPVHPSSPNVHTLNPALAPGTASGVSAGPSAIGDPDAPVDWDLWQSVVYEGPAAVARTSPEELNRAISTGIPNAIRGVVWQVLAQSKNEDLESVYRDLLARGTDKDKDRMSTASITGQSSTSSSSRDKDDVVSSASSVHSDNSNPAQIHMNGLRSPSPPKDVDALAKAQATAVAQKKKKAKDDAVALNKLEKAIRRDLGARTSYSKFAASAGLQEGLFGVCKAYALFDEAVGYAQGMNFLAMPLLFNMPEDEAFCLLVRLMNKYKLRDLFINEMPGLHMHLFLFERLLEDFEPALYCHLQRRQVTPHLYATQWFLTLFAYRFPLQLVLRIYDLILSEGLAAILKFGVVLMQKNAATLLGMNDMLALTSFLKDQLFDVYIDSSPSKSSILESGFFGNSGASIDKEVYRADQLIQDACAIKITPEVIKTYTLEWEEKTRLEKEREAELENLKQSNTALTMRVRRLEERVEEHDTEHAALATDLVKTKVENEELKDENESLRTQVDELRKVVERQPEEVEERLKSEMDRLMKRNQEVHEENSRLEEEMAEMEKSLVETKMMYAELNSKFESQNRKFNDLRKALD</sequence>
<dbReference type="PROSITE" id="PS50086">
    <property type="entry name" value="TBC_RABGAP"/>
    <property type="match status" value="1"/>
</dbReference>
<evidence type="ECO:0000256" key="9">
    <source>
        <dbReference type="ARBA" id="ARBA00072088"/>
    </source>
</evidence>
<evidence type="ECO:0000256" key="4">
    <source>
        <dbReference type="ARBA" id="ARBA00022490"/>
    </source>
</evidence>
<dbReference type="PANTHER" id="PTHR47219">
    <property type="entry name" value="RAB GTPASE-ACTIVATING PROTEIN 1-LIKE"/>
    <property type="match status" value="1"/>
</dbReference>
<feature type="compositionally biased region" description="Low complexity" evidence="11">
    <location>
        <begin position="474"/>
        <end position="487"/>
    </location>
</feature>
<dbReference type="GO" id="GO:0016192">
    <property type="term" value="P:vesicle-mediated transport"/>
    <property type="evidence" value="ECO:0007669"/>
    <property type="project" value="UniProtKB-KW"/>
</dbReference>
<organism evidence="13 14">
    <name type="scientific">Hymenoscyphus fraxineus</name>
    <dbReference type="NCBI Taxonomy" id="746836"/>
    <lineage>
        <taxon>Eukaryota</taxon>
        <taxon>Fungi</taxon>
        <taxon>Dikarya</taxon>
        <taxon>Ascomycota</taxon>
        <taxon>Pezizomycotina</taxon>
        <taxon>Leotiomycetes</taxon>
        <taxon>Helotiales</taxon>
        <taxon>Helotiaceae</taxon>
        <taxon>Hymenoscyphus</taxon>
    </lineage>
</organism>
<keyword evidence="2" id="KW-0813">Transport</keyword>
<dbReference type="Gene3D" id="1.10.472.80">
    <property type="entry name" value="Ypt/Rab-GAP domain of gyp1p, domain 3"/>
    <property type="match status" value="1"/>
</dbReference>
<dbReference type="Pfam" id="PF23436">
    <property type="entry name" value="RabGap-TBC_2"/>
    <property type="match status" value="1"/>
</dbReference>
<dbReference type="GO" id="GO:0005737">
    <property type="term" value="C:cytoplasm"/>
    <property type="evidence" value="ECO:0007669"/>
    <property type="project" value="UniProtKB-SubCell"/>
</dbReference>
<comment type="similarity">
    <text evidence="8">Belongs to the GYP5 family.</text>
</comment>
<evidence type="ECO:0000256" key="10">
    <source>
        <dbReference type="SAM" id="Coils"/>
    </source>
</evidence>
<feature type="compositionally biased region" description="Low complexity" evidence="11">
    <location>
        <begin position="154"/>
        <end position="165"/>
    </location>
</feature>
<feature type="compositionally biased region" description="Low complexity" evidence="11">
    <location>
        <begin position="73"/>
        <end position="84"/>
    </location>
</feature>
<keyword evidence="5" id="KW-0931">ER-Golgi transport</keyword>
<comment type="caution">
    <text evidence="13">The sequence shown here is derived from an EMBL/GenBank/DDBJ whole genome shotgun (WGS) entry which is preliminary data.</text>
</comment>
<dbReference type="PANTHER" id="PTHR47219:SF9">
    <property type="entry name" value="GTPASE ACTIVATING PROTEIN AND CENTROSOME-ASSOCIATED, ISOFORM B"/>
    <property type="match status" value="1"/>
</dbReference>
<dbReference type="AlphaFoldDB" id="A0A9N9PXV3"/>
<evidence type="ECO:0000256" key="2">
    <source>
        <dbReference type="ARBA" id="ARBA00022448"/>
    </source>
</evidence>
<feature type="compositionally biased region" description="Low complexity" evidence="11">
    <location>
        <begin position="360"/>
        <end position="374"/>
    </location>
</feature>
<protein>
    <recommendedName>
        <fullName evidence="9">GTPase-activating protein GYP5</fullName>
    </recommendedName>
</protein>
<dbReference type="FunFam" id="1.10.472.80:FF:000044">
    <property type="entry name" value="GTPase-activating protein GYP5"/>
    <property type="match status" value="1"/>
</dbReference>
<feature type="compositionally biased region" description="Basic and acidic residues" evidence="11">
    <location>
        <begin position="29"/>
        <end position="50"/>
    </location>
</feature>
<dbReference type="OrthoDB" id="295078at2759"/>
<feature type="coiled-coil region" evidence="10">
    <location>
        <begin position="798"/>
        <end position="942"/>
    </location>
</feature>
<dbReference type="Gene3D" id="1.10.10.750">
    <property type="entry name" value="Ypt/Rab-GAP domain of gyp1p, domain 1"/>
    <property type="match status" value="1"/>
</dbReference>
<dbReference type="EMBL" id="CAJVRL010000092">
    <property type="protein sequence ID" value="CAG8959735.1"/>
    <property type="molecule type" value="Genomic_DNA"/>
</dbReference>
<dbReference type="SMART" id="SM00164">
    <property type="entry name" value="TBC"/>
    <property type="match status" value="1"/>
</dbReference>
<dbReference type="GO" id="GO:0015031">
    <property type="term" value="P:protein transport"/>
    <property type="evidence" value="ECO:0007669"/>
    <property type="project" value="UniProtKB-KW"/>
</dbReference>
<keyword evidence="4" id="KW-0963">Cytoplasm</keyword>
<keyword evidence="7 10" id="KW-0175">Coiled coil</keyword>
<feature type="domain" description="Rab-GAP TBC" evidence="12">
    <location>
        <begin position="433"/>
        <end position="701"/>
    </location>
</feature>
<dbReference type="SUPFAM" id="SSF47923">
    <property type="entry name" value="Ypt/Rab-GAP domain of gyp1p"/>
    <property type="match status" value="2"/>
</dbReference>
<evidence type="ECO:0000256" key="1">
    <source>
        <dbReference type="ARBA" id="ARBA00004496"/>
    </source>
</evidence>
<evidence type="ECO:0000256" key="11">
    <source>
        <dbReference type="SAM" id="MobiDB-lite"/>
    </source>
</evidence>
<evidence type="ECO:0000256" key="6">
    <source>
        <dbReference type="ARBA" id="ARBA00022927"/>
    </source>
</evidence>
<feature type="compositionally biased region" description="Polar residues" evidence="11">
    <location>
        <begin position="105"/>
        <end position="118"/>
    </location>
</feature>
<proteinExistence type="inferred from homology"/>
<feature type="compositionally biased region" description="Polar residues" evidence="11">
    <location>
        <begin position="140"/>
        <end position="153"/>
    </location>
</feature>
<evidence type="ECO:0000256" key="8">
    <source>
        <dbReference type="ARBA" id="ARBA00061661"/>
    </source>
</evidence>
<comment type="subcellular location">
    <subcellularLocation>
        <location evidence="1">Cytoplasm</location>
    </subcellularLocation>
</comment>